<dbReference type="Proteomes" id="UP001163321">
    <property type="component" value="Chromosome 9"/>
</dbReference>
<proteinExistence type="predicted"/>
<name>A0ACC0VJ84_9STRA</name>
<sequence>MTEQPQRSPNFGSEVHSLSQDAQFPAKDLYAVDLSLQQREQSQASPVFPPPETPFPPQKFLGHPLHLHHEFQENALQPTSRHLPSLQMGSVTSSGVDSTAGSGVSLSWVGAYVAGITDVVVSTVLRNADSFDDDFRAFKVGVENTEGIFTLFSGEAGGDDGGVSPPDNVLGVDVLDNGEWLREKADIVLDQDRDRISRPSSLLVDAPDDALLMMLLRGVAEVNQLLLLLLSPLKINETRRRDL</sequence>
<gene>
    <name evidence="1" type="ORF">PsorP6_013409</name>
</gene>
<reference evidence="1 2" key="1">
    <citation type="journal article" date="2022" name="bioRxiv">
        <title>The genome of the oomycete Peronosclerospora sorghi, a cosmopolitan pathogen of maize and sorghum, is inflated with dispersed pseudogenes.</title>
        <authorList>
            <person name="Fletcher K."/>
            <person name="Martin F."/>
            <person name="Isakeit T."/>
            <person name="Cavanaugh K."/>
            <person name="Magill C."/>
            <person name="Michelmore R."/>
        </authorList>
    </citation>
    <scope>NUCLEOTIDE SEQUENCE [LARGE SCALE GENOMIC DNA]</scope>
    <source>
        <strain evidence="1">P6</strain>
    </source>
</reference>
<accession>A0ACC0VJ84</accession>
<dbReference type="EMBL" id="CM047588">
    <property type="protein sequence ID" value="KAI9905526.1"/>
    <property type="molecule type" value="Genomic_DNA"/>
</dbReference>
<organism evidence="1 2">
    <name type="scientific">Peronosclerospora sorghi</name>
    <dbReference type="NCBI Taxonomy" id="230839"/>
    <lineage>
        <taxon>Eukaryota</taxon>
        <taxon>Sar</taxon>
        <taxon>Stramenopiles</taxon>
        <taxon>Oomycota</taxon>
        <taxon>Peronosporomycetes</taxon>
        <taxon>Peronosporales</taxon>
        <taxon>Peronosporaceae</taxon>
        <taxon>Peronosclerospora</taxon>
    </lineage>
</organism>
<keyword evidence="2" id="KW-1185">Reference proteome</keyword>
<comment type="caution">
    <text evidence="1">The sequence shown here is derived from an EMBL/GenBank/DDBJ whole genome shotgun (WGS) entry which is preliminary data.</text>
</comment>
<evidence type="ECO:0000313" key="2">
    <source>
        <dbReference type="Proteomes" id="UP001163321"/>
    </source>
</evidence>
<evidence type="ECO:0000313" key="1">
    <source>
        <dbReference type="EMBL" id="KAI9905526.1"/>
    </source>
</evidence>
<protein>
    <submittedName>
        <fullName evidence="1">Uncharacterized protein</fullName>
    </submittedName>
</protein>